<dbReference type="InterPro" id="IPR005825">
    <property type="entry name" value="Ribosomal_uL24_CS"/>
</dbReference>
<sequence length="103" mass="11318">MKIKKGDNVMVIAGKDKGKTGKILHTLAETNQVVIEGVNTATKHQKNKQTRSQGQIIMKSMPLHVSNVALLEGKKPVRVGYIFEGEGDKRTKVRVARPSGKKI</sequence>
<dbReference type="GO" id="GO:0003735">
    <property type="term" value="F:structural constituent of ribosome"/>
    <property type="evidence" value="ECO:0007669"/>
    <property type="project" value="InterPro"/>
</dbReference>
<dbReference type="CDD" id="cd06089">
    <property type="entry name" value="KOW_RPL26"/>
    <property type="match status" value="1"/>
</dbReference>
<proteinExistence type="inferred from homology"/>
<keyword evidence="5" id="KW-0699">rRNA-binding</keyword>
<dbReference type="GO" id="GO:1990904">
    <property type="term" value="C:ribonucleoprotein complex"/>
    <property type="evidence" value="ECO:0007669"/>
    <property type="project" value="UniProtKB-KW"/>
</dbReference>
<dbReference type="GO" id="GO:0019843">
    <property type="term" value="F:rRNA binding"/>
    <property type="evidence" value="ECO:0007669"/>
    <property type="project" value="UniProtKB-UniRule"/>
</dbReference>
<accession>A0A2M7INP6</accession>
<evidence type="ECO:0000256" key="1">
    <source>
        <dbReference type="ARBA" id="ARBA00010618"/>
    </source>
</evidence>
<dbReference type="NCBIfam" id="TIGR01079">
    <property type="entry name" value="rplX_bact"/>
    <property type="match status" value="1"/>
</dbReference>
<dbReference type="AlphaFoldDB" id="A0A2M7INP6"/>
<evidence type="ECO:0000256" key="5">
    <source>
        <dbReference type="HAMAP-Rule" id="MF_01326"/>
    </source>
</evidence>
<dbReference type="InterPro" id="IPR041988">
    <property type="entry name" value="Ribosomal_uL24_KOW"/>
</dbReference>
<dbReference type="InterPro" id="IPR014722">
    <property type="entry name" value="Rib_uL2_dom2"/>
</dbReference>
<comment type="subunit">
    <text evidence="5">Part of the 50S ribosomal subunit.</text>
</comment>
<comment type="caution">
    <text evidence="8">The sequence shown here is derived from an EMBL/GenBank/DDBJ whole genome shotgun (WGS) entry which is preliminary data.</text>
</comment>
<evidence type="ECO:0000256" key="4">
    <source>
        <dbReference type="ARBA" id="ARBA00035206"/>
    </source>
</evidence>
<dbReference type="InterPro" id="IPR005824">
    <property type="entry name" value="KOW"/>
</dbReference>
<dbReference type="InterPro" id="IPR008991">
    <property type="entry name" value="Translation_prot_SH3-like_sf"/>
</dbReference>
<keyword evidence="3 5" id="KW-0687">Ribonucleoprotein</keyword>
<dbReference type="HAMAP" id="MF_01326_B">
    <property type="entry name" value="Ribosomal_uL24_B"/>
    <property type="match status" value="1"/>
</dbReference>
<comment type="function">
    <text evidence="5">One of the proteins that surrounds the polypeptide exit tunnel on the outside of the subunit.</text>
</comment>
<organism evidence="8 9">
    <name type="scientific">Candidatus Kaiserbacteria bacterium CG_4_8_14_3_um_filter_38_9</name>
    <dbReference type="NCBI Taxonomy" id="1974599"/>
    <lineage>
        <taxon>Bacteria</taxon>
        <taxon>Candidatus Kaiseribacteriota</taxon>
    </lineage>
</organism>
<gene>
    <name evidence="5" type="primary">rplX</name>
    <name evidence="8" type="ORF">COZ82_02615</name>
</gene>
<evidence type="ECO:0000256" key="6">
    <source>
        <dbReference type="RuleBase" id="RU003477"/>
    </source>
</evidence>
<dbReference type="Proteomes" id="UP000230837">
    <property type="component" value="Unassembled WGS sequence"/>
</dbReference>
<dbReference type="InterPro" id="IPR003256">
    <property type="entry name" value="Ribosomal_uL24"/>
</dbReference>
<dbReference type="SUPFAM" id="SSF50104">
    <property type="entry name" value="Translation proteins SH3-like domain"/>
    <property type="match status" value="1"/>
</dbReference>
<dbReference type="Gene3D" id="2.30.30.30">
    <property type="match status" value="1"/>
</dbReference>
<comment type="function">
    <text evidence="5">One of two assembly initiator proteins, it binds directly to the 5'-end of the 23S rRNA, where it nucleates assembly of the 50S subunit.</text>
</comment>
<name>A0A2M7INP6_9BACT</name>
<dbReference type="GO" id="GO:0005840">
    <property type="term" value="C:ribosome"/>
    <property type="evidence" value="ECO:0007669"/>
    <property type="project" value="UniProtKB-KW"/>
</dbReference>
<dbReference type="EMBL" id="PFHR01000137">
    <property type="protein sequence ID" value="PIW96885.1"/>
    <property type="molecule type" value="Genomic_DNA"/>
</dbReference>
<dbReference type="Pfam" id="PF00467">
    <property type="entry name" value="KOW"/>
    <property type="match status" value="1"/>
</dbReference>
<comment type="similarity">
    <text evidence="1 5 6">Belongs to the universal ribosomal protein uL24 family.</text>
</comment>
<evidence type="ECO:0000313" key="8">
    <source>
        <dbReference type="EMBL" id="PIW96885.1"/>
    </source>
</evidence>
<feature type="domain" description="KOW" evidence="7">
    <location>
        <begin position="2"/>
        <end position="29"/>
    </location>
</feature>
<dbReference type="GO" id="GO:0006412">
    <property type="term" value="P:translation"/>
    <property type="evidence" value="ECO:0007669"/>
    <property type="project" value="UniProtKB-UniRule"/>
</dbReference>
<dbReference type="InterPro" id="IPR057264">
    <property type="entry name" value="Ribosomal_uL24_C"/>
</dbReference>
<keyword evidence="2 5" id="KW-0689">Ribosomal protein</keyword>
<evidence type="ECO:0000259" key="7">
    <source>
        <dbReference type="SMART" id="SM00739"/>
    </source>
</evidence>
<dbReference type="PROSITE" id="PS01108">
    <property type="entry name" value="RIBOSOMAL_L24"/>
    <property type="match status" value="1"/>
</dbReference>
<evidence type="ECO:0000313" key="9">
    <source>
        <dbReference type="Proteomes" id="UP000230837"/>
    </source>
</evidence>
<dbReference type="Pfam" id="PF17136">
    <property type="entry name" value="ribosomal_L24"/>
    <property type="match status" value="1"/>
</dbReference>
<dbReference type="SMART" id="SM00739">
    <property type="entry name" value="KOW"/>
    <property type="match status" value="1"/>
</dbReference>
<evidence type="ECO:0000256" key="3">
    <source>
        <dbReference type="ARBA" id="ARBA00023274"/>
    </source>
</evidence>
<dbReference type="PANTHER" id="PTHR12903">
    <property type="entry name" value="MITOCHONDRIAL RIBOSOMAL PROTEIN L24"/>
    <property type="match status" value="1"/>
</dbReference>
<keyword evidence="5" id="KW-0694">RNA-binding</keyword>
<protein>
    <recommendedName>
        <fullName evidence="4 5">Large ribosomal subunit protein uL24</fullName>
    </recommendedName>
</protein>
<reference evidence="9" key="1">
    <citation type="submission" date="2017-09" db="EMBL/GenBank/DDBJ databases">
        <title>Depth-based differentiation of microbial function through sediment-hosted aquifers and enrichment of novel symbionts in the deep terrestrial subsurface.</title>
        <authorList>
            <person name="Probst A.J."/>
            <person name="Ladd B."/>
            <person name="Jarett J.K."/>
            <person name="Geller-Mcgrath D.E."/>
            <person name="Sieber C.M.K."/>
            <person name="Emerson J.B."/>
            <person name="Anantharaman K."/>
            <person name="Thomas B.C."/>
            <person name="Malmstrom R."/>
            <person name="Stieglmeier M."/>
            <person name="Klingl A."/>
            <person name="Woyke T."/>
            <person name="Ryan C.M."/>
            <person name="Banfield J.F."/>
        </authorList>
    </citation>
    <scope>NUCLEOTIDE SEQUENCE [LARGE SCALE GENOMIC DNA]</scope>
</reference>
<evidence type="ECO:0000256" key="2">
    <source>
        <dbReference type="ARBA" id="ARBA00022980"/>
    </source>
</evidence>